<dbReference type="Proteomes" id="UP000224182">
    <property type="component" value="Unassembled WGS sequence"/>
</dbReference>
<reference evidence="1 2" key="1">
    <citation type="submission" date="2017-06" db="EMBL/GenBank/DDBJ databases">
        <title>Draft genome sequence of Fusobacterium nucleatum subsp. polymorphum KCOM 1271 (=ChDC F305).</title>
        <authorList>
            <person name="Kook J.-K."/>
            <person name="Park S.-N."/>
            <person name="Lim Y.K."/>
            <person name="Roh H."/>
        </authorList>
    </citation>
    <scope>NUCLEOTIDE SEQUENCE [LARGE SCALE GENOMIC DNA]</scope>
    <source>
        <strain evidence="2">KCOM 1271 (ChDC F305)</strain>
    </source>
</reference>
<evidence type="ECO:0008006" key="3">
    <source>
        <dbReference type="Google" id="ProtNLM"/>
    </source>
</evidence>
<dbReference type="RefSeq" id="WP_098973545.1">
    <property type="nucleotide sequence ID" value="NZ_CP077115.1"/>
</dbReference>
<dbReference type="AlphaFoldDB" id="A0A2C6BMQ2"/>
<accession>A0A2C6BMQ2</accession>
<gene>
    <name evidence="1" type="ORF">CBG54_01650</name>
</gene>
<sequence>MLNKKELEKEIEKNIKNIGYCDEKSLNSEGEILKDLYLKELNLGIIKNTISKDIENIYLNRIEREKKKLNIDTENIKVLISTIGVVTENLTNILDETTVEKNLRVFEKIEKIYIFHTESTKNHFDNLKKRIENKYKNSILIEGSLVEESIIKMNKYLITLLKDITKFYNKDEIIMDITLGMKLSAISMYRLSVDNGVKVVNWKEIYLPIYKEENGKYRISGSNRVTFSTNLEIIKEALTENRQLLIDINNSFDRCEYETVASYYEKIGRKDKEVFFSELGKLLKTEVLLSFEPNIFYEKLDNFVKEFLANKEENQYTNSMKNLIIFFKVLSDLKLEDEDNYNKDFIETLEKKYKKKYGELDFEDDLENESIEDSINNRFSNVLEEHYRNELKNIGYLDTNLKTFLTDFSTTILRLIRFKNGIDSIEDEDDLIDYEIIPYLNINNIHIYLAVTETLKKVKNMDILNKLFQTNSFISKAKNLDDINSYIFMSENNSEFDDENESPTKRSIKTVEELFDFTKFKEKINTIINYKEGTLQFLNLGINIDLTQKGLIPSKWDTNFLNAILSKEDYKISENYLEEYLENIIGEPVPSNTYKNVKGNFKKFVDKLNDIILDELKLKNVNETNLKKFIDISSHERNKDKPLYKIDNYYFD</sequence>
<name>A0A2C6BMQ2_FUSNP</name>
<organism evidence="1 2">
    <name type="scientific">Fusobacterium nucleatum subsp. polymorphum</name>
    <name type="common">Fusobacterium polymorphum</name>
    <dbReference type="NCBI Taxonomy" id="76857"/>
    <lineage>
        <taxon>Bacteria</taxon>
        <taxon>Fusobacteriati</taxon>
        <taxon>Fusobacteriota</taxon>
        <taxon>Fusobacteriia</taxon>
        <taxon>Fusobacteriales</taxon>
        <taxon>Fusobacteriaceae</taxon>
        <taxon>Fusobacterium</taxon>
    </lineage>
</organism>
<evidence type="ECO:0000313" key="1">
    <source>
        <dbReference type="EMBL" id="PHI05847.1"/>
    </source>
</evidence>
<protein>
    <recommendedName>
        <fullName evidence="3">CRISPR-associated protein</fullName>
    </recommendedName>
</protein>
<proteinExistence type="predicted"/>
<comment type="caution">
    <text evidence="1">The sequence shown here is derived from an EMBL/GenBank/DDBJ whole genome shotgun (WGS) entry which is preliminary data.</text>
</comment>
<dbReference type="EMBL" id="NIRN01000001">
    <property type="protein sequence ID" value="PHI05847.1"/>
    <property type="molecule type" value="Genomic_DNA"/>
</dbReference>
<evidence type="ECO:0000313" key="2">
    <source>
        <dbReference type="Proteomes" id="UP000224182"/>
    </source>
</evidence>